<feature type="domain" description="PHD-type" evidence="9">
    <location>
        <begin position="184"/>
        <end position="236"/>
    </location>
</feature>
<evidence type="ECO:0000259" key="9">
    <source>
        <dbReference type="PROSITE" id="PS50016"/>
    </source>
</evidence>
<comment type="caution">
    <text evidence="10">The sequence shown here is derived from an EMBL/GenBank/DDBJ whole genome shotgun (WGS) entry which is preliminary data.</text>
</comment>
<evidence type="ECO:0000256" key="5">
    <source>
        <dbReference type="ARBA" id="ARBA00023242"/>
    </source>
</evidence>
<feature type="compositionally biased region" description="Low complexity" evidence="8">
    <location>
        <begin position="2070"/>
        <end position="2080"/>
    </location>
</feature>
<feature type="region of interest" description="Disordered" evidence="8">
    <location>
        <begin position="1638"/>
        <end position="1658"/>
    </location>
</feature>
<feature type="region of interest" description="Disordered" evidence="8">
    <location>
        <begin position="2070"/>
        <end position="2156"/>
    </location>
</feature>
<reference evidence="10 11" key="1">
    <citation type="submission" date="2016-11" db="EMBL/GenBank/DDBJ databases">
        <title>The macronuclear genome of Stentor coeruleus: a giant cell with tiny introns.</title>
        <authorList>
            <person name="Slabodnick M."/>
            <person name="Ruby J.G."/>
            <person name="Reiff S.B."/>
            <person name="Swart E.C."/>
            <person name="Gosai S."/>
            <person name="Prabakaran S."/>
            <person name="Witkowska E."/>
            <person name="Larue G.E."/>
            <person name="Fisher S."/>
            <person name="Freeman R.M."/>
            <person name="Gunawardena J."/>
            <person name="Chu W."/>
            <person name="Stover N.A."/>
            <person name="Gregory B.D."/>
            <person name="Nowacki M."/>
            <person name="Derisi J."/>
            <person name="Roy S.W."/>
            <person name="Marshall W.F."/>
            <person name="Sood P."/>
        </authorList>
    </citation>
    <scope>NUCLEOTIDE SEQUENCE [LARGE SCALE GENOMIC DNA]</scope>
    <source>
        <strain evidence="10">WM001</strain>
    </source>
</reference>
<dbReference type="InterPro" id="IPR011011">
    <property type="entry name" value="Znf_FYVE_PHD"/>
</dbReference>
<keyword evidence="3 6" id="KW-0863">Zinc-finger</keyword>
<keyword evidence="4" id="KW-0862">Zinc</keyword>
<feature type="coiled-coil region" evidence="7">
    <location>
        <begin position="689"/>
        <end position="723"/>
    </location>
</feature>
<accession>A0A1R2CZV9</accession>
<evidence type="ECO:0000256" key="6">
    <source>
        <dbReference type="PROSITE-ProRule" id="PRU00146"/>
    </source>
</evidence>
<dbReference type="PANTHER" id="PTHR46174">
    <property type="entry name" value="CXXC-TYPE ZINC FINGER PROTEIN 1"/>
    <property type="match status" value="1"/>
</dbReference>
<organism evidence="10 11">
    <name type="scientific">Stentor coeruleus</name>
    <dbReference type="NCBI Taxonomy" id="5963"/>
    <lineage>
        <taxon>Eukaryota</taxon>
        <taxon>Sar</taxon>
        <taxon>Alveolata</taxon>
        <taxon>Ciliophora</taxon>
        <taxon>Postciliodesmatophora</taxon>
        <taxon>Heterotrichea</taxon>
        <taxon>Heterotrichida</taxon>
        <taxon>Stentoridae</taxon>
        <taxon>Stentor</taxon>
    </lineage>
</organism>
<dbReference type="GO" id="GO:0045893">
    <property type="term" value="P:positive regulation of DNA-templated transcription"/>
    <property type="evidence" value="ECO:0007669"/>
    <property type="project" value="TreeGrafter"/>
</dbReference>
<dbReference type="EMBL" id="MPUH01000025">
    <property type="protein sequence ID" value="OMJ94510.1"/>
    <property type="molecule type" value="Genomic_DNA"/>
</dbReference>
<dbReference type="Gene3D" id="3.30.40.10">
    <property type="entry name" value="Zinc/RING finger domain, C3HC4 (zinc finger)"/>
    <property type="match status" value="2"/>
</dbReference>
<dbReference type="OrthoDB" id="283035at2759"/>
<feature type="region of interest" description="Disordered" evidence="8">
    <location>
        <begin position="1546"/>
        <end position="1568"/>
    </location>
</feature>
<evidence type="ECO:0000256" key="8">
    <source>
        <dbReference type="SAM" id="MobiDB-lite"/>
    </source>
</evidence>
<name>A0A1R2CZV9_9CILI</name>
<dbReference type="InterPro" id="IPR013637">
    <property type="entry name" value="Lys_sp_deMease-like_dom"/>
</dbReference>
<evidence type="ECO:0000256" key="4">
    <source>
        <dbReference type="ARBA" id="ARBA00022833"/>
    </source>
</evidence>
<feature type="compositionally biased region" description="Low complexity" evidence="8">
    <location>
        <begin position="2113"/>
        <end position="2128"/>
    </location>
</feature>
<evidence type="ECO:0000313" key="11">
    <source>
        <dbReference type="Proteomes" id="UP000187209"/>
    </source>
</evidence>
<evidence type="ECO:0000256" key="3">
    <source>
        <dbReference type="ARBA" id="ARBA00022771"/>
    </source>
</evidence>
<keyword evidence="11" id="KW-1185">Reference proteome</keyword>
<dbReference type="InterPro" id="IPR012921">
    <property type="entry name" value="SPOC_C"/>
</dbReference>
<evidence type="ECO:0000313" key="10">
    <source>
        <dbReference type="EMBL" id="OMJ94510.1"/>
    </source>
</evidence>
<evidence type="ECO:0000256" key="2">
    <source>
        <dbReference type="ARBA" id="ARBA00022723"/>
    </source>
</evidence>
<dbReference type="Pfam" id="PF08429">
    <property type="entry name" value="PLU-1"/>
    <property type="match status" value="1"/>
</dbReference>
<keyword evidence="5" id="KW-0539">Nucleus</keyword>
<dbReference type="GO" id="GO:0048188">
    <property type="term" value="C:Set1C/COMPASS complex"/>
    <property type="evidence" value="ECO:0007669"/>
    <property type="project" value="InterPro"/>
</dbReference>
<dbReference type="PANTHER" id="PTHR46174:SF1">
    <property type="entry name" value="CXXC-TYPE ZINC FINGER PROTEIN 1"/>
    <property type="match status" value="1"/>
</dbReference>
<dbReference type="Pfam" id="PF00628">
    <property type="entry name" value="PHD"/>
    <property type="match status" value="1"/>
</dbReference>
<keyword evidence="7" id="KW-0175">Coiled coil</keyword>
<evidence type="ECO:0000256" key="7">
    <source>
        <dbReference type="SAM" id="Coils"/>
    </source>
</evidence>
<dbReference type="Pfam" id="PF07744">
    <property type="entry name" value="SPOC"/>
    <property type="match status" value="1"/>
</dbReference>
<keyword evidence="2" id="KW-0479">Metal-binding</keyword>
<dbReference type="InterPro" id="IPR019787">
    <property type="entry name" value="Znf_PHD-finger"/>
</dbReference>
<dbReference type="Proteomes" id="UP000187209">
    <property type="component" value="Unassembled WGS sequence"/>
</dbReference>
<dbReference type="GO" id="GO:0008270">
    <property type="term" value="F:zinc ion binding"/>
    <property type="evidence" value="ECO:0007669"/>
    <property type="project" value="UniProtKB-KW"/>
</dbReference>
<feature type="compositionally biased region" description="Basic and acidic residues" evidence="8">
    <location>
        <begin position="2142"/>
        <end position="2156"/>
    </location>
</feature>
<feature type="region of interest" description="Disordered" evidence="8">
    <location>
        <begin position="1671"/>
        <end position="1712"/>
    </location>
</feature>
<feature type="compositionally biased region" description="Low complexity" evidence="8">
    <location>
        <begin position="2097"/>
        <end position="2106"/>
    </location>
</feature>
<gene>
    <name evidence="10" type="ORF">SteCoe_2284</name>
</gene>
<feature type="compositionally biased region" description="Basic and acidic residues" evidence="8">
    <location>
        <begin position="1680"/>
        <end position="1696"/>
    </location>
</feature>
<protein>
    <recommendedName>
        <fullName evidence="9">PHD-type domain-containing protein</fullName>
    </recommendedName>
</protein>
<dbReference type="InterPro" id="IPR019786">
    <property type="entry name" value="Zinc_finger_PHD-type_CS"/>
</dbReference>
<dbReference type="SMART" id="SM00249">
    <property type="entry name" value="PHD"/>
    <property type="match status" value="3"/>
</dbReference>
<dbReference type="SUPFAM" id="SSF57903">
    <property type="entry name" value="FYVE/PHD zinc finger"/>
    <property type="match status" value="2"/>
</dbReference>
<feature type="compositionally biased region" description="Basic and acidic residues" evidence="8">
    <location>
        <begin position="1548"/>
        <end position="1568"/>
    </location>
</feature>
<comment type="subcellular location">
    <subcellularLocation>
        <location evidence="1">Nucleus</location>
    </subcellularLocation>
</comment>
<dbReference type="InterPro" id="IPR013083">
    <property type="entry name" value="Znf_RING/FYVE/PHD"/>
</dbReference>
<dbReference type="PROSITE" id="PS01359">
    <property type="entry name" value="ZF_PHD_1"/>
    <property type="match status" value="1"/>
</dbReference>
<dbReference type="InterPro" id="IPR037869">
    <property type="entry name" value="Spp1/CFP1"/>
</dbReference>
<feature type="region of interest" description="Disordered" evidence="8">
    <location>
        <begin position="1928"/>
        <end position="1962"/>
    </location>
</feature>
<dbReference type="PROSITE" id="PS50016">
    <property type="entry name" value="ZF_PHD_2"/>
    <property type="match status" value="1"/>
</dbReference>
<dbReference type="InterPro" id="IPR001965">
    <property type="entry name" value="Znf_PHD"/>
</dbReference>
<proteinExistence type="predicted"/>
<evidence type="ECO:0000256" key="1">
    <source>
        <dbReference type="ARBA" id="ARBA00004123"/>
    </source>
</evidence>
<sequence length="2156" mass="249081">MSDPLYSENDVPSSVFIIQDKCQVCWKKESSSSLKSELKTSLHYCKACMLPVHKACYGLPTGSEKMFFCDRCLEMGPSSNCLCEICNQPNGAMKKVQDKWLHVTCGISMSLVTNYLLMTLNPFVPSNNQYKCSICSSNSYGTFKCGDCNSRSHLNCALQHHPVNIFEFMIKKEYFCLNHQENHEKYCFCQKNYVEGEHFMIACDACDIWYHGDCMKVSQALGEKIEHYLCRFCDSWSTIKHKLDKEDENSKLMPLELPTNFTNFKLKDWVILARSIFLRVDNCLKRKCRVEEIKETLNIIKVLPLKIIQASELEDKLQTGSKLLEKEPEISSLIKETPDENVIPRLQAYINDVKSIGITVPSLGKITAYIENCQSLGQLKKILENSSLFSLTEAKNKYETMLKKFSKDLECMVEVKKNIQICDSWLSEVKEELKLSQSRILGMKLSIDDVKNYVLKAKTLPFFMQTEIRVVEDEIKSAEDWDKKYKIMDKPIEAHDLNMLLQEVETMAVETQYMRTAANKHEEFLEWVRKTEAIMNPGLNTVLPNLEQVKEHLAVGETEINPFVDIKDYKGTLVQKIEDAEAWQMNAVSAILSKVPPQRLTLLVREAKSIICQFPELEIIEKRANINKKISEVIHKRHKEEELYGLMAEAKECNADEEFISALQNRIQSVQDLRGKVRETLEVTLSDPLQVYSKLLEELKNSRVELVEERNQIEEKIKSLKWLQQAKETLQEIDEIRDEDFRKKKKGELEIIKNLVSKGEKIIYRDTQAEEMLQDLTLKLWEIEYQRFNLCDEITLEQIKDLEQRALTLKSTPSSLLNFQDLLNKIQKSIFFFENLCNQDISQALQGDLENLKTNIEYYKEKLESLGMIFPEKYSKVLNWDKWIDWCLNSKKLFETRPMIDKLYEVNQEALLLNIPNNVSYLVILSDTISEYEKWLYRYTSYSSARKWFSSQAFDIHHYLKKANEKPKPSLVQIKELLQTAEKLNINCDAEILIMKNDLCDLDKWLARQQEYFTREKYEDLLQKAKKSYEALIETPVYKEFYSIVKEYCFSVFIEYEGYGIKLCSYEWNLSGQKLLQTKGKISLEEWNDFFTSIEYLNKDYLDHSTLDRLKLQNALRVQIEDDLKKFKNFESQGPDSKQMKYEDLEILGKQISACKIILSNEEIYVKNTLEKCREFSVKYNDLVSQRAFLSEFKNLQSEVMSLPVVIPETSMKIKETIEKTATLSLRARILKEHASKNKIERSKVEQFLNEYKFSDARLEDGENMQAELNYAKKVLEETVNNVYDDSSNLEQLNYISGKLNNMRIYMGNEEKEVKVKLWKKKLQLSQNTKVNYSIILGWYNEGEQMKDYSMQEDLDRLEIYVRKGEEFKQKISECNSLEEINKIEAETEQLPFDLSHAVIEHKTRISLGKTLNETNTLEEVPNDFFNEGIENRHASQRSIESALNKDLTFNWSKHPQKSSKISQRLEEIIYTNLQGNGYKKAVANMQTIIASLQEYGGFSDKLSKGEITVEELSLLSITEVKTPKVIQRIFDGNPPINITIHRSLLKTSEKPEPEPQKKKKIQPEKIQPKKEISNLKKMIESIKPAPVQVKPEPKPLIPSTRAIGFSVSNLLSEVQAFDKKAEEKKLIKREEPKDLIPATEKYRSQTETSKEKLTQSDEWKELSKLRLERSGFNTSESSNETKPDDLPIRRNRYDEAYPEGKFSSDEDEAGDMPDEMGQEYNLMELAQKNDIQRRKHRKKQKLYDPFMSSAPKNKALPGSLLKVWTGILEYGKHNIKVNMFSIESIELFQKIPKLTTRLSVHGRTKQNELEVYISQNSSAVASRSIVTAWVEPSEPHEKYFTELANDLKEKSRAAVIRIDNALTIYLSAITDSFNSFLNTLRININQKIDKSVIGNVTDHDKLGCLIFYKKSSAPNSSLMDPEIIANIDPSSVQEIEEDDLPEREEMSPITSGDDEEKGENGEDLPRVLQEALGALSSGANYSEILSNLKQAMESLKSSNSSQDLGPNNNEINNLISVIRMQVEQEAQKQPQNSVQNVNQFLSQQFVQRPSPYTYMPGYMYPPQPMYPGSYFPRPGQPGQSIPPGPPGGPLQGGPGPHVMHPGMHPQPHHGMHPGIHPGMHPGMHPGIHQPPHPSMNYRPPSPDRKYDDSRRNSRY</sequence>